<keyword evidence="16 24" id="KW-1133">Transmembrane helix</keyword>
<keyword evidence="4" id="KW-1003">Cell membrane</keyword>
<dbReference type="InterPro" id="IPR024731">
    <property type="entry name" value="NELL2-like_EGF"/>
</dbReference>
<evidence type="ECO:0000313" key="27">
    <source>
        <dbReference type="Proteomes" id="UP000596660"/>
    </source>
</evidence>
<evidence type="ECO:0000256" key="24">
    <source>
        <dbReference type="SAM" id="Phobius"/>
    </source>
</evidence>
<dbReference type="InterPro" id="IPR001245">
    <property type="entry name" value="Ser-Thr/Tyr_kinase_cat_dom"/>
</dbReference>
<evidence type="ECO:0000256" key="8">
    <source>
        <dbReference type="ARBA" id="ARBA00022614"/>
    </source>
</evidence>
<evidence type="ECO:0000313" key="26">
    <source>
        <dbReference type="EnsemblPlants" id="AUR62003274-RA:cds"/>
    </source>
</evidence>
<dbReference type="Pfam" id="PF12947">
    <property type="entry name" value="EGF_3"/>
    <property type="match status" value="1"/>
</dbReference>
<keyword evidence="10 24" id="KW-0812">Transmembrane</keyword>
<evidence type="ECO:0000259" key="25">
    <source>
        <dbReference type="PROSITE" id="PS50011"/>
    </source>
</evidence>
<dbReference type="Gene3D" id="1.10.510.10">
    <property type="entry name" value="Transferase(Phosphotransferase) domain 1"/>
    <property type="match status" value="1"/>
</dbReference>
<dbReference type="FunFam" id="3.30.200.20:FF:000432">
    <property type="entry name" value="LRR receptor-like serine/threonine-protein kinase EFR"/>
    <property type="match status" value="1"/>
</dbReference>
<organism evidence="26 27">
    <name type="scientific">Chenopodium quinoa</name>
    <name type="common">Quinoa</name>
    <dbReference type="NCBI Taxonomy" id="63459"/>
    <lineage>
        <taxon>Eukaryota</taxon>
        <taxon>Viridiplantae</taxon>
        <taxon>Streptophyta</taxon>
        <taxon>Embryophyta</taxon>
        <taxon>Tracheophyta</taxon>
        <taxon>Spermatophyta</taxon>
        <taxon>Magnoliopsida</taxon>
        <taxon>eudicotyledons</taxon>
        <taxon>Gunneridae</taxon>
        <taxon>Pentapetalae</taxon>
        <taxon>Caryophyllales</taxon>
        <taxon>Chenopodiaceae</taxon>
        <taxon>Chenopodioideae</taxon>
        <taxon>Atripliceae</taxon>
        <taxon>Chenopodium</taxon>
    </lineage>
</organism>
<keyword evidence="18" id="KW-1015">Disulfide bond</keyword>
<evidence type="ECO:0000256" key="20">
    <source>
        <dbReference type="ARBA" id="ARBA00023180"/>
    </source>
</evidence>
<dbReference type="Pfam" id="PF07714">
    <property type="entry name" value="PK_Tyr_Ser-Thr"/>
    <property type="match status" value="1"/>
</dbReference>
<dbReference type="GeneID" id="110687825"/>
<dbReference type="Proteomes" id="UP000596660">
    <property type="component" value="Unplaced"/>
</dbReference>
<evidence type="ECO:0000256" key="7">
    <source>
        <dbReference type="ARBA" id="ARBA00022553"/>
    </source>
</evidence>
<keyword evidence="8" id="KW-0433">Leucine-rich repeat</keyword>
<evidence type="ECO:0000256" key="18">
    <source>
        <dbReference type="ARBA" id="ARBA00023157"/>
    </source>
</evidence>
<gene>
    <name evidence="26" type="primary">LOC110687825</name>
</gene>
<evidence type="ECO:0000256" key="2">
    <source>
        <dbReference type="ARBA" id="ARBA00004479"/>
    </source>
</evidence>
<dbReference type="SUPFAM" id="SSF56112">
    <property type="entry name" value="Protein kinase-like (PK-like)"/>
    <property type="match status" value="1"/>
</dbReference>
<dbReference type="AlphaFoldDB" id="A0A803KW66"/>
<keyword evidence="14" id="KW-0418">Kinase</keyword>
<accession>A0A803KW66</accession>
<dbReference type="CDD" id="cd00055">
    <property type="entry name" value="EGF_Lam"/>
    <property type="match status" value="1"/>
</dbReference>
<evidence type="ECO:0000256" key="14">
    <source>
        <dbReference type="ARBA" id="ARBA00022777"/>
    </source>
</evidence>
<comment type="catalytic activity">
    <reaction evidence="21">
        <text>L-threonyl-[protein] + ATP = O-phospho-L-threonyl-[protein] + ADP + H(+)</text>
        <dbReference type="Rhea" id="RHEA:46608"/>
        <dbReference type="Rhea" id="RHEA-COMP:11060"/>
        <dbReference type="Rhea" id="RHEA-COMP:11605"/>
        <dbReference type="ChEBI" id="CHEBI:15378"/>
        <dbReference type="ChEBI" id="CHEBI:30013"/>
        <dbReference type="ChEBI" id="CHEBI:30616"/>
        <dbReference type="ChEBI" id="CHEBI:61977"/>
        <dbReference type="ChEBI" id="CHEBI:456216"/>
        <dbReference type="EC" id="2.7.11.1"/>
    </reaction>
</comment>
<keyword evidence="27" id="KW-1185">Reference proteome</keyword>
<evidence type="ECO:0000256" key="21">
    <source>
        <dbReference type="ARBA" id="ARBA00047899"/>
    </source>
</evidence>
<evidence type="ECO:0000256" key="13">
    <source>
        <dbReference type="ARBA" id="ARBA00022741"/>
    </source>
</evidence>
<evidence type="ECO:0000256" key="6">
    <source>
        <dbReference type="ARBA" id="ARBA00022536"/>
    </source>
</evidence>
<evidence type="ECO:0000256" key="3">
    <source>
        <dbReference type="ARBA" id="ARBA00012513"/>
    </source>
</evidence>
<name>A0A803KW66_CHEQI</name>
<dbReference type="FunFam" id="1.10.510.10:FF:000358">
    <property type="entry name" value="Putative leucine-rich repeat receptor-like serine/threonine-protein kinase"/>
    <property type="match status" value="1"/>
</dbReference>
<proteinExistence type="predicted"/>
<keyword evidence="20" id="KW-0325">Glycoprotein</keyword>
<dbReference type="RefSeq" id="XP_021720192.1">
    <property type="nucleotide sequence ID" value="XM_021864500.1"/>
</dbReference>
<dbReference type="InterPro" id="IPR002049">
    <property type="entry name" value="LE_dom"/>
</dbReference>
<reference evidence="26" key="1">
    <citation type="journal article" date="2017" name="Nature">
        <title>The genome of Chenopodium quinoa.</title>
        <authorList>
            <person name="Jarvis D.E."/>
            <person name="Ho Y.S."/>
            <person name="Lightfoot D.J."/>
            <person name="Schmoeckel S.M."/>
            <person name="Li B."/>
            <person name="Borm T.J.A."/>
            <person name="Ohyanagi H."/>
            <person name="Mineta K."/>
            <person name="Michell C.T."/>
            <person name="Saber N."/>
            <person name="Kharbatia N.M."/>
            <person name="Rupper R.R."/>
            <person name="Sharp A.R."/>
            <person name="Dally N."/>
            <person name="Boughton B.A."/>
            <person name="Woo Y.H."/>
            <person name="Gao G."/>
            <person name="Schijlen E.G.W.M."/>
            <person name="Guo X."/>
            <person name="Momin A.A."/>
            <person name="Negrao S."/>
            <person name="Al-Babili S."/>
            <person name="Gehring C."/>
            <person name="Roessner U."/>
            <person name="Jung C."/>
            <person name="Murphy K."/>
            <person name="Arold S.T."/>
            <person name="Gojobori T."/>
            <person name="van der Linden C.G."/>
            <person name="van Loo E.N."/>
            <person name="Jellen E.N."/>
            <person name="Maughan P.J."/>
            <person name="Tester M."/>
        </authorList>
    </citation>
    <scope>NUCLEOTIDE SEQUENCE [LARGE SCALE GENOMIC DNA]</scope>
    <source>
        <strain evidence="26">cv. PI 614886</strain>
    </source>
</reference>
<feature type="transmembrane region" description="Helical" evidence="24">
    <location>
        <begin position="158"/>
        <end position="184"/>
    </location>
</feature>
<keyword evidence="9" id="KW-0808">Transferase</keyword>
<dbReference type="PANTHER" id="PTHR48055:SF55">
    <property type="entry name" value="PROTEIN KINASE DOMAIN-CONTAINING PROTEIN"/>
    <property type="match status" value="1"/>
</dbReference>
<evidence type="ECO:0000256" key="15">
    <source>
        <dbReference type="ARBA" id="ARBA00022840"/>
    </source>
</evidence>
<evidence type="ECO:0000256" key="11">
    <source>
        <dbReference type="ARBA" id="ARBA00022729"/>
    </source>
</evidence>
<dbReference type="InterPro" id="IPR017441">
    <property type="entry name" value="Protein_kinase_ATP_BS"/>
</dbReference>
<comment type="catalytic activity">
    <reaction evidence="22">
        <text>L-seryl-[protein] + ATP = O-phospho-L-seryl-[protein] + ADP + H(+)</text>
        <dbReference type="Rhea" id="RHEA:17989"/>
        <dbReference type="Rhea" id="RHEA-COMP:9863"/>
        <dbReference type="Rhea" id="RHEA-COMP:11604"/>
        <dbReference type="ChEBI" id="CHEBI:15378"/>
        <dbReference type="ChEBI" id="CHEBI:29999"/>
        <dbReference type="ChEBI" id="CHEBI:30616"/>
        <dbReference type="ChEBI" id="CHEBI:83421"/>
        <dbReference type="ChEBI" id="CHEBI:456216"/>
        <dbReference type="EC" id="2.7.11.1"/>
    </reaction>
</comment>
<evidence type="ECO:0000256" key="5">
    <source>
        <dbReference type="ARBA" id="ARBA00022527"/>
    </source>
</evidence>
<evidence type="ECO:0000256" key="12">
    <source>
        <dbReference type="ARBA" id="ARBA00022737"/>
    </source>
</evidence>
<keyword evidence="5" id="KW-0723">Serine/threonine-protein kinase</keyword>
<keyword evidence="19" id="KW-0675">Receptor</keyword>
<evidence type="ECO:0000256" key="19">
    <source>
        <dbReference type="ARBA" id="ARBA00023170"/>
    </source>
</evidence>
<feature type="binding site" evidence="23">
    <location>
        <position position="262"/>
    </location>
    <ligand>
        <name>ATP</name>
        <dbReference type="ChEBI" id="CHEBI:30616"/>
    </ligand>
</feature>
<dbReference type="KEGG" id="cqi:110687825"/>
<dbReference type="InterPro" id="IPR008271">
    <property type="entry name" value="Ser/Thr_kinase_AS"/>
</dbReference>
<dbReference type="Gramene" id="AUR62003274-RA">
    <property type="protein sequence ID" value="AUR62003274-RA:cds"/>
    <property type="gene ID" value="AUR62003274"/>
</dbReference>
<dbReference type="InterPro" id="IPR011009">
    <property type="entry name" value="Kinase-like_dom_sf"/>
</dbReference>
<dbReference type="PROSITE" id="PS50011">
    <property type="entry name" value="PROTEIN_KINASE_DOM"/>
    <property type="match status" value="1"/>
</dbReference>
<keyword evidence="11" id="KW-0732">Signal</keyword>
<dbReference type="OMA" id="SCYITEN"/>
<evidence type="ECO:0000256" key="1">
    <source>
        <dbReference type="ARBA" id="ARBA00004162"/>
    </source>
</evidence>
<dbReference type="GO" id="GO:0005524">
    <property type="term" value="F:ATP binding"/>
    <property type="evidence" value="ECO:0007669"/>
    <property type="project" value="UniProtKB-UniRule"/>
</dbReference>
<dbReference type="SMART" id="SM00220">
    <property type="entry name" value="S_TKc"/>
    <property type="match status" value="1"/>
</dbReference>
<protein>
    <recommendedName>
        <fullName evidence="3">non-specific serine/threonine protein kinase</fullName>
        <ecNumber evidence="3">2.7.11.1</ecNumber>
    </recommendedName>
</protein>
<evidence type="ECO:0000256" key="22">
    <source>
        <dbReference type="ARBA" id="ARBA00048679"/>
    </source>
</evidence>
<evidence type="ECO:0000256" key="9">
    <source>
        <dbReference type="ARBA" id="ARBA00022679"/>
    </source>
</evidence>
<keyword evidence="15 23" id="KW-0067">ATP-binding</keyword>
<keyword evidence="6" id="KW-0245">EGF-like domain</keyword>
<feature type="domain" description="Protein kinase" evidence="25">
    <location>
        <begin position="231"/>
        <end position="531"/>
    </location>
</feature>
<dbReference type="InterPro" id="IPR000719">
    <property type="entry name" value="Prot_kinase_dom"/>
</dbReference>
<dbReference type="GO" id="GO:0005886">
    <property type="term" value="C:plasma membrane"/>
    <property type="evidence" value="ECO:0007669"/>
    <property type="project" value="UniProtKB-SubCell"/>
</dbReference>
<comment type="subcellular location">
    <subcellularLocation>
        <location evidence="1">Cell membrane</location>
        <topology evidence="1">Single-pass membrane protein</topology>
    </subcellularLocation>
    <subcellularLocation>
        <location evidence="2">Membrane</location>
        <topology evidence="2">Single-pass type I membrane protein</topology>
    </subcellularLocation>
</comment>
<dbReference type="PROSITE" id="PS00108">
    <property type="entry name" value="PROTEIN_KINASE_ST"/>
    <property type="match status" value="1"/>
</dbReference>
<dbReference type="GO" id="GO:0004674">
    <property type="term" value="F:protein serine/threonine kinase activity"/>
    <property type="evidence" value="ECO:0007669"/>
    <property type="project" value="UniProtKB-KW"/>
</dbReference>
<dbReference type="PROSITE" id="PS00107">
    <property type="entry name" value="PROTEIN_KINASE_ATP"/>
    <property type="match status" value="1"/>
</dbReference>
<keyword evidence="17 24" id="KW-0472">Membrane</keyword>
<dbReference type="Gene3D" id="3.30.200.20">
    <property type="entry name" value="Phosphorylase Kinase, domain 1"/>
    <property type="match status" value="1"/>
</dbReference>
<dbReference type="EC" id="2.7.11.1" evidence="3"/>
<dbReference type="EnsemblPlants" id="AUR62003274-RA">
    <property type="protein sequence ID" value="AUR62003274-RA:cds"/>
    <property type="gene ID" value="AUR62003274"/>
</dbReference>
<evidence type="ECO:0000256" key="23">
    <source>
        <dbReference type="PROSITE-ProRule" id="PRU10141"/>
    </source>
</evidence>
<dbReference type="Gene3D" id="2.10.25.10">
    <property type="entry name" value="Laminin"/>
    <property type="match status" value="1"/>
</dbReference>
<keyword evidence="7" id="KW-0597">Phosphoprotein</keyword>
<keyword evidence="13 23" id="KW-0547">Nucleotide-binding</keyword>
<dbReference type="PANTHER" id="PTHR48055">
    <property type="entry name" value="LEUCINE-RICH REPEAT RECEPTOR PROTEIN KINASE EMS1"/>
    <property type="match status" value="1"/>
</dbReference>
<dbReference type="InterPro" id="IPR051564">
    <property type="entry name" value="LRR_receptor-like_kinase"/>
</dbReference>
<evidence type="ECO:0000256" key="10">
    <source>
        <dbReference type="ARBA" id="ARBA00022692"/>
    </source>
</evidence>
<keyword evidence="12" id="KW-0677">Repeat</keyword>
<evidence type="ECO:0000256" key="16">
    <source>
        <dbReference type="ARBA" id="ARBA00022989"/>
    </source>
</evidence>
<evidence type="ECO:0000256" key="17">
    <source>
        <dbReference type="ARBA" id="ARBA00023136"/>
    </source>
</evidence>
<dbReference type="OrthoDB" id="4062651at2759"/>
<reference evidence="26" key="2">
    <citation type="submission" date="2021-03" db="UniProtKB">
        <authorList>
            <consortium name="EnsemblPlants"/>
        </authorList>
    </citation>
    <scope>IDENTIFICATION</scope>
</reference>
<sequence>MNLVESRFSKCKGRSEYISCYITENSTTLRYEDVIGTRCQTLFSSVVVYDSVARGDLDLSLVEFQAIQVGWWLTGRCRCHQYAYCSHVGTIGFRCRCRPGFTGDGFIDGEGCRKIRYVTKFENNKIGRAYPGDDELHSLIRLSSSQGKQCKCKGRRLLLVEVLIAFVGGFGLMSLILLIVYFTVRSGRKYDKLSQIYRRKKNKLSQVSSLKLKSPFLKVSYNMLLKATKGFSNENLVGVGHFGSVYKGVLDLDKKNMVVAVKIFSLDLKGATKSFMAECEALRMSRHRNLLKVVTACSSMDFKGNDFKALVYEFMPNGNLQQWIHIGKYERTLNLIQRVNIAIDVACALDYLHNYCDIPIIHCDLKPSNILLDNDMVAHVGDFGLARFHLHARVSYSSSLAVRGTVGYVAPEYGLGSIVSEEGDIYSYGIVLLEMMTAKTPTDRMFGGDLDLHKYAKSALLTDQLSKIIDPRLLDARNGNQDETLASTDCYIKCIKSVVKVGLKCSVQSSLYRITIKDAINELLGTKDKLLKELRIINRYMYCIDG</sequence>
<evidence type="ECO:0000256" key="4">
    <source>
        <dbReference type="ARBA" id="ARBA00022475"/>
    </source>
</evidence>